<protein>
    <submittedName>
        <fullName evidence="2">2589_t:CDS:1</fullName>
    </submittedName>
</protein>
<dbReference type="EMBL" id="CAJVPY010010178">
    <property type="protein sequence ID" value="CAG8716282.1"/>
    <property type="molecule type" value="Genomic_DNA"/>
</dbReference>
<reference evidence="2" key="1">
    <citation type="submission" date="2021-06" db="EMBL/GenBank/DDBJ databases">
        <authorList>
            <person name="Kallberg Y."/>
            <person name="Tangrot J."/>
            <person name="Rosling A."/>
        </authorList>
    </citation>
    <scope>NUCLEOTIDE SEQUENCE</scope>
    <source>
        <strain evidence="2">MA453B</strain>
    </source>
</reference>
<evidence type="ECO:0000313" key="2">
    <source>
        <dbReference type="EMBL" id="CAG8716282.1"/>
    </source>
</evidence>
<feature type="compositionally biased region" description="Basic and acidic residues" evidence="1">
    <location>
        <begin position="75"/>
        <end position="95"/>
    </location>
</feature>
<gene>
    <name evidence="2" type="ORF">DERYTH_LOCUS13963</name>
</gene>
<dbReference type="Proteomes" id="UP000789405">
    <property type="component" value="Unassembled WGS sequence"/>
</dbReference>
<dbReference type="AlphaFoldDB" id="A0A9N9N9E0"/>
<feature type="non-terminal residue" evidence="2">
    <location>
        <position position="95"/>
    </location>
</feature>
<name>A0A9N9N9E0_9GLOM</name>
<organism evidence="2 3">
    <name type="scientific">Dentiscutata erythropus</name>
    <dbReference type="NCBI Taxonomy" id="1348616"/>
    <lineage>
        <taxon>Eukaryota</taxon>
        <taxon>Fungi</taxon>
        <taxon>Fungi incertae sedis</taxon>
        <taxon>Mucoromycota</taxon>
        <taxon>Glomeromycotina</taxon>
        <taxon>Glomeromycetes</taxon>
        <taxon>Diversisporales</taxon>
        <taxon>Gigasporaceae</taxon>
        <taxon>Dentiscutata</taxon>
    </lineage>
</organism>
<accession>A0A9N9N9E0</accession>
<keyword evidence="3" id="KW-1185">Reference proteome</keyword>
<comment type="caution">
    <text evidence="2">The sequence shown here is derived from an EMBL/GenBank/DDBJ whole genome shotgun (WGS) entry which is preliminary data.</text>
</comment>
<evidence type="ECO:0000313" key="3">
    <source>
        <dbReference type="Proteomes" id="UP000789405"/>
    </source>
</evidence>
<feature type="region of interest" description="Disordered" evidence="1">
    <location>
        <begin position="58"/>
        <end position="95"/>
    </location>
</feature>
<proteinExistence type="predicted"/>
<feature type="compositionally biased region" description="Low complexity" evidence="1">
    <location>
        <begin position="62"/>
        <end position="71"/>
    </location>
</feature>
<sequence>CAKELDHTIQYLNAAYIKEIHQPYIKTNKKQHQTTAHEIMMPKLIICEMTPKATIYKMATQKTTTSSTNDNTNDDISKKKTPRNKDPKTPEKVTL</sequence>
<evidence type="ECO:0000256" key="1">
    <source>
        <dbReference type="SAM" id="MobiDB-lite"/>
    </source>
</evidence>